<evidence type="ECO:0000313" key="13">
    <source>
        <dbReference type="EMBL" id="AFG18171.1"/>
    </source>
</evidence>
<dbReference type="AlphaFoldDB" id="H9TB07"/>
<evidence type="ECO:0000256" key="10">
    <source>
        <dbReference type="ARBA" id="ARBA00023310"/>
    </source>
</evidence>
<evidence type="ECO:0000256" key="9">
    <source>
        <dbReference type="ARBA" id="ARBA00023136"/>
    </source>
</evidence>
<keyword evidence="3" id="KW-0813">Transport</keyword>
<dbReference type="Pfam" id="PF00119">
    <property type="entry name" value="ATP-synt_A"/>
    <property type="match status" value="1"/>
</dbReference>
<keyword evidence="8" id="KW-0406">Ion transport</keyword>
<dbReference type="NCBIfam" id="TIGR01131">
    <property type="entry name" value="ATP_synt_6_or_A"/>
    <property type="match status" value="1"/>
</dbReference>
<dbReference type="GO" id="GO:0045259">
    <property type="term" value="C:proton-transporting ATP synthase complex"/>
    <property type="evidence" value="ECO:0007669"/>
    <property type="project" value="UniProtKB-KW"/>
</dbReference>
<dbReference type="InterPro" id="IPR045083">
    <property type="entry name" value="ATP_synth_F0_asu_bact/mt"/>
</dbReference>
<feature type="transmembrane region" description="Helical" evidence="12">
    <location>
        <begin position="15"/>
        <end position="34"/>
    </location>
</feature>
<geneLocation type="mitochondrion" evidence="13"/>
<dbReference type="GeneID" id="12079767"/>
<feature type="transmembrane region" description="Helical" evidence="12">
    <location>
        <begin position="127"/>
        <end position="147"/>
    </location>
</feature>
<evidence type="ECO:0000256" key="6">
    <source>
        <dbReference type="ARBA" id="ARBA00022781"/>
    </source>
</evidence>
<keyword evidence="7 12" id="KW-1133">Transmembrane helix</keyword>
<feature type="transmembrane region" description="Helical" evidence="12">
    <location>
        <begin position="159"/>
        <end position="178"/>
    </location>
</feature>
<organism evidence="13">
    <name type="scientific">Solemya velum</name>
    <name type="common">Atlantic awningclam</name>
    <dbReference type="NCBI Taxonomy" id="13268"/>
    <lineage>
        <taxon>Eukaryota</taxon>
        <taxon>Metazoa</taxon>
        <taxon>Spiralia</taxon>
        <taxon>Lophotrochozoa</taxon>
        <taxon>Mollusca</taxon>
        <taxon>Bivalvia</taxon>
        <taxon>Protobranchia</taxon>
        <taxon>Solemyida</taxon>
        <taxon>Solemyoidea</taxon>
        <taxon>Solemyidae</taxon>
        <taxon>Solemya</taxon>
    </lineage>
</organism>
<dbReference type="PANTHER" id="PTHR11410">
    <property type="entry name" value="ATP SYNTHASE SUBUNIT A"/>
    <property type="match status" value="1"/>
</dbReference>
<dbReference type="InterPro" id="IPR023011">
    <property type="entry name" value="ATP_synth_F0_asu_AS"/>
</dbReference>
<proteinExistence type="inferred from homology"/>
<comment type="similarity">
    <text evidence="2">Belongs to the ATPase A chain family.</text>
</comment>
<reference evidence="13" key="1">
    <citation type="submission" date="2012-02" db="EMBL/GenBank/DDBJ databases">
        <title>The complete mitochondrial genome of Solemya velum (Mollusca: Bivalvia) and the basal phylogeny of class Bivalvia.</title>
        <authorList>
            <person name="Plazzi F."/>
            <person name="Ribani A."/>
            <person name="Passamonti M."/>
        </authorList>
    </citation>
    <scope>NUCLEOTIDE SEQUENCE</scope>
</reference>
<dbReference type="PANTHER" id="PTHR11410:SF0">
    <property type="entry name" value="ATP SYNTHASE SUBUNIT A"/>
    <property type="match status" value="1"/>
</dbReference>
<dbReference type="CTD" id="4508"/>
<dbReference type="GO" id="GO:0046933">
    <property type="term" value="F:proton-transporting ATP synthase activity, rotational mechanism"/>
    <property type="evidence" value="ECO:0007669"/>
    <property type="project" value="TreeGrafter"/>
</dbReference>
<keyword evidence="9 12" id="KW-0472">Membrane</keyword>
<evidence type="ECO:0000256" key="4">
    <source>
        <dbReference type="ARBA" id="ARBA00022547"/>
    </source>
</evidence>
<evidence type="ECO:0000256" key="2">
    <source>
        <dbReference type="ARBA" id="ARBA00006810"/>
    </source>
</evidence>
<keyword evidence="13" id="KW-0496">Mitochondrion</keyword>
<feature type="transmembrane region" description="Helical" evidence="12">
    <location>
        <begin position="101"/>
        <end position="120"/>
    </location>
</feature>
<gene>
    <name evidence="13" type="primary">ATP6</name>
</gene>
<evidence type="ECO:0000256" key="5">
    <source>
        <dbReference type="ARBA" id="ARBA00022692"/>
    </source>
</evidence>
<dbReference type="InterPro" id="IPR035908">
    <property type="entry name" value="F0_ATP_A_sf"/>
</dbReference>
<feature type="transmembrane region" description="Helical" evidence="12">
    <location>
        <begin position="71"/>
        <end position="95"/>
    </location>
</feature>
<keyword evidence="5 12" id="KW-0812">Transmembrane</keyword>
<dbReference type="SUPFAM" id="SSF81336">
    <property type="entry name" value="F1F0 ATP synthase subunit A"/>
    <property type="match status" value="1"/>
</dbReference>
<evidence type="ECO:0000256" key="8">
    <source>
        <dbReference type="ARBA" id="ARBA00023065"/>
    </source>
</evidence>
<dbReference type="GO" id="GO:0005743">
    <property type="term" value="C:mitochondrial inner membrane"/>
    <property type="evidence" value="ECO:0007669"/>
    <property type="project" value="UniProtKB-SubCell"/>
</dbReference>
<sequence>MMVDIFSSFDDHNMVFLSFVSLLWAGTLWVMVLFSMDYWVIKSRWSILLDSPKQIIYSQVFRSFGKNLGGFVNLVVGLFSFLLLTNLLGLFPYVFSSTSHLAVTFSLAFPFWFSLILSGFMNNMYAFTAGLLPGGAPTALNPFLVLVESLSICMRPITLSVRLAANMGAGHVVLGLIGTYLSSSFFCYSLLITLSLIFVQVIYFMFEFGVSLIQGYVFSLLVTLYADEHTH</sequence>
<protein>
    <recommendedName>
        <fullName evidence="11">ATP synthase subunit a</fullName>
    </recommendedName>
</protein>
<keyword evidence="10" id="KW-0066">ATP synthesis</keyword>
<dbReference type="EMBL" id="JQ728447">
    <property type="protein sequence ID" value="AFG18171.1"/>
    <property type="molecule type" value="Genomic_DNA"/>
</dbReference>
<dbReference type="RefSeq" id="YP_006073351.1">
    <property type="nucleotide sequence ID" value="NC_017612.1"/>
</dbReference>
<dbReference type="PROSITE" id="PS00449">
    <property type="entry name" value="ATPASE_A"/>
    <property type="match status" value="1"/>
</dbReference>
<evidence type="ECO:0000256" key="1">
    <source>
        <dbReference type="ARBA" id="ARBA00004141"/>
    </source>
</evidence>
<dbReference type="PRINTS" id="PR00123">
    <property type="entry name" value="ATPASEA"/>
</dbReference>
<evidence type="ECO:0000313" key="14">
    <source>
        <dbReference type="EMBL" id="AGI98160.1"/>
    </source>
</evidence>
<evidence type="ECO:0000256" key="7">
    <source>
        <dbReference type="ARBA" id="ARBA00022989"/>
    </source>
</evidence>
<accession>H9TB07</accession>
<keyword evidence="6" id="KW-0375">Hydrogen ion transport</keyword>
<dbReference type="EMBL" id="KC603847">
    <property type="protein sequence ID" value="AGI98160.1"/>
    <property type="molecule type" value="Genomic_DNA"/>
</dbReference>
<comment type="subcellular location">
    <subcellularLocation>
        <location evidence="1">Membrane</location>
        <topology evidence="1">Multi-pass membrane protein</topology>
    </subcellularLocation>
    <subcellularLocation>
        <location evidence="11">Mitochondrion inner membrane</location>
        <topology evidence="11">Multi-pass membrane protein</topology>
    </subcellularLocation>
</comment>
<evidence type="ECO:0000256" key="11">
    <source>
        <dbReference type="RuleBase" id="RU004450"/>
    </source>
</evidence>
<evidence type="ECO:0000256" key="3">
    <source>
        <dbReference type="ARBA" id="ARBA00022448"/>
    </source>
</evidence>
<reference evidence="14" key="2">
    <citation type="submission" date="2013-02" db="EMBL/GenBank/DDBJ databases">
        <title>Mitochondrial gene rearrangements and diversifying selection in the Bivalvia (Mollusca).</title>
        <authorList>
            <person name="Breton S."/>
            <person name="Chapman E.G."/>
            <person name="Bogan A.E."/>
            <person name="Stewart D.T."/>
            <person name="Hoeh W.R."/>
        </authorList>
    </citation>
    <scope>NUCLEOTIDE SEQUENCE</scope>
    <source>
        <strain evidence="14">H3036</strain>
    </source>
</reference>
<dbReference type="Gene3D" id="1.20.120.220">
    <property type="entry name" value="ATP synthase, F0 complex, subunit A"/>
    <property type="match status" value="1"/>
</dbReference>
<evidence type="ECO:0000256" key="12">
    <source>
        <dbReference type="SAM" id="Phobius"/>
    </source>
</evidence>
<name>H9TB07_SOLVE</name>
<dbReference type="InterPro" id="IPR000568">
    <property type="entry name" value="ATP_synth_F0_asu"/>
</dbReference>
<dbReference type="CDD" id="cd00310">
    <property type="entry name" value="ATP-synt_Fo_a_6"/>
    <property type="match status" value="1"/>
</dbReference>
<keyword evidence="4" id="KW-0138">CF(0)</keyword>